<gene>
    <name evidence="2" type="ORF">E4U56_001349</name>
</gene>
<comment type="caution">
    <text evidence="2">The sequence shown here is derived from an EMBL/GenBank/DDBJ whole genome shotgun (WGS) entry which is preliminary data.</text>
</comment>
<dbReference type="PROSITE" id="PS00107">
    <property type="entry name" value="PROTEIN_KINASE_ATP"/>
    <property type="match status" value="1"/>
</dbReference>
<dbReference type="EMBL" id="SRPS01000137">
    <property type="protein sequence ID" value="KAG5966322.1"/>
    <property type="molecule type" value="Genomic_DNA"/>
</dbReference>
<organism evidence="2 3">
    <name type="scientific">Claviceps arundinis</name>
    <dbReference type="NCBI Taxonomy" id="1623583"/>
    <lineage>
        <taxon>Eukaryota</taxon>
        <taxon>Fungi</taxon>
        <taxon>Dikarya</taxon>
        <taxon>Ascomycota</taxon>
        <taxon>Pezizomycotina</taxon>
        <taxon>Sordariomycetes</taxon>
        <taxon>Hypocreomycetidae</taxon>
        <taxon>Hypocreales</taxon>
        <taxon>Clavicipitaceae</taxon>
        <taxon>Claviceps</taxon>
    </lineage>
</organism>
<reference evidence="2" key="1">
    <citation type="journal article" date="2020" name="bioRxiv">
        <title>Whole genome comparisons of ergot fungi reveals the divergence and evolution of species within the genus Claviceps are the result of varying mechanisms driving genome evolution and host range expansion.</title>
        <authorList>
            <person name="Wyka S.A."/>
            <person name="Mondo S.J."/>
            <person name="Liu M."/>
            <person name="Dettman J."/>
            <person name="Nalam V."/>
            <person name="Broders K.D."/>
        </authorList>
    </citation>
    <scope>NUCLEOTIDE SEQUENCE</scope>
    <source>
        <strain evidence="2">CCC 1102</strain>
    </source>
</reference>
<evidence type="ECO:0000313" key="2">
    <source>
        <dbReference type="EMBL" id="KAG5966322.1"/>
    </source>
</evidence>
<feature type="non-terminal residue" evidence="2">
    <location>
        <position position="99"/>
    </location>
</feature>
<dbReference type="GO" id="GO:0005524">
    <property type="term" value="F:ATP binding"/>
    <property type="evidence" value="ECO:0007669"/>
    <property type="project" value="UniProtKB-UniRule"/>
</dbReference>
<keyword evidence="1" id="KW-0067">ATP-binding</keyword>
<evidence type="ECO:0008006" key="4">
    <source>
        <dbReference type="Google" id="ProtNLM"/>
    </source>
</evidence>
<sequence>MALVLGTIQFDEMDSFDDEDRKHLEALGGVQADWYPIDIDDRLNERYRIVHNLGTGIFSEVWLAIHEETNKYVAIKVGIAQSDGREGEILKKISQSLAN</sequence>
<dbReference type="InterPro" id="IPR017441">
    <property type="entry name" value="Protein_kinase_ATP_BS"/>
</dbReference>
<dbReference type="Proteomes" id="UP000784919">
    <property type="component" value="Unassembled WGS sequence"/>
</dbReference>
<keyword evidence="1" id="KW-0547">Nucleotide-binding</keyword>
<dbReference type="InterPro" id="IPR011009">
    <property type="entry name" value="Kinase-like_dom_sf"/>
</dbReference>
<proteinExistence type="predicted"/>
<feature type="binding site" evidence="1">
    <location>
        <position position="76"/>
    </location>
    <ligand>
        <name>ATP</name>
        <dbReference type="ChEBI" id="CHEBI:30616"/>
    </ligand>
</feature>
<dbReference type="OrthoDB" id="4959768at2759"/>
<dbReference type="AlphaFoldDB" id="A0A9P7SNL4"/>
<dbReference type="Gene3D" id="3.30.200.20">
    <property type="entry name" value="Phosphorylase Kinase, domain 1"/>
    <property type="match status" value="1"/>
</dbReference>
<evidence type="ECO:0000256" key="1">
    <source>
        <dbReference type="PROSITE-ProRule" id="PRU10141"/>
    </source>
</evidence>
<accession>A0A9P7SNL4</accession>
<dbReference type="SUPFAM" id="SSF56112">
    <property type="entry name" value="Protein kinase-like (PK-like)"/>
    <property type="match status" value="1"/>
</dbReference>
<name>A0A9P7SNL4_9HYPO</name>
<protein>
    <recommendedName>
        <fullName evidence="4">Protein kinase domain-containing protein</fullName>
    </recommendedName>
</protein>
<evidence type="ECO:0000313" key="3">
    <source>
        <dbReference type="Proteomes" id="UP000784919"/>
    </source>
</evidence>